<evidence type="ECO:0000259" key="1">
    <source>
        <dbReference type="PROSITE" id="PS50164"/>
    </source>
</evidence>
<sequence length="105" mass="12478">MSKIDNKLYVGYATDLKKRESEYNDGKVISTRNRRPFKLIYYEACENKMDAIMREKYFKTGFGRRFLENRLENALQARDGGRGHEKQKVVIKKIRGGLQIKDWKK</sequence>
<reference evidence="2 3" key="1">
    <citation type="journal article" date="2016" name="Nat. Commun.">
        <title>Thousands of microbial genomes shed light on interconnected biogeochemical processes in an aquifer system.</title>
        <authorList>
            <person name="Anantharaman K."/>
            <person name="Brown C.T."/>
            <person name="Hug L.A."/>
            <person name="Sharon I."/>
            <person name="Castelle C.J."/>
            <person name="Probst A.J."/>
            <person name="Thomas B.C."/>
            <person name="Singh A."/>
            <person name="Wilkins M.J."/>
            <person name="Karaoz U."/>
            <person name="Brodie E.L."/>
            <person name="Williams K.H."/>
            <person name="Hubbard S.S."/>
            <person name="Banfield J.F."/>
        </authorList>
    </citation>
    <scope>NUCLEOTIDE SEQUENCE [LARGE SCALE GENOMIC DNA]</scope>
</reference>
<dbReference type="InterPro" id="IPR000305">
    <property type="entry name" value="GIY-YIG_endonuc"/>
</dbReference>
<feature type="domain" description="GIY-YIG" evidence="1">
    <location>
        <begin position="1"/>
        <end position="70"/>
    </location>
</feature>
<comment type="caution">
    <text evidence="2">The sequence shown here is derived from an EMBL/GenBank/DDBJ whole genome shotgun (WGS) entry which is preliminary data.</text>
</comment>
<dbReference type="SUPFAM" id="SSF82771">
    <property type="entry name" value="GIY-YIG endonuclease"/>
    <property type="match status" value="1"/>
</dbReference>
<accession>A0A1F6Y5C3</accession>
<gene>
    <name evidence="2" type="ORF">A3G53_02450</name>
</gene>
<dbReference type="AlphaFoldDB" id="A0A1F6Y5C3"/>
<evidence type="ECO:0000313" key="2">
    <source>
        <dbReference type="EMBL" id="OGJ01601.1"/>
    </source>
</evidence>
<evidence type="ECO:0000313" key="3">
    <source>
        <dbReference type="Proteomes" id="UP000178645"/>
    </source>
</evidence>
<proteinExistence type="predicted"/>
<name>A0A1F6Y5C3_9BACT</name>
<dbReference type="EMBL" id="MFVU01000021">
    <property type="protein sequence ID" value="OGJ01601.1"/>
    <property type="molecule type" value="Genomic_DNA"/>
</dbReference>
<organism evidence="2 3">
    <name type="scientific">Candidatus Nomurabacteria bacterium RIFCSPLOWO2_12_FULL_44_11</name>
    <dbReference type="NCBI Taxonomy" id="1801796"/>
    <lineage>
        <taxon>Bacteria</taxon>
        <taxon>Candidatus Nomuraibacteriota</taxon>
    </lineage>
</organism>
<dbReference type="PROSITE" id="PS50164">
    <property type="entry name" value="GIY_YIG"/>
    <property type="match status" value="1"/>
</dbReference>
<dbReference type="InterPro" id="IPR035901">
    <property type="entry name" value="GIY-YIG_endonuc_sf"/>
</dbReference>
<dbReference type="Proteomes" id="UP000178645">
    <property type="component" value="Unassembled WGS sequence"/>
</dbReference>
<protein>
    <recommendedName>
        <fullName evidence="1">GIY-YIG domain-containing protein</fullName>
    </recommendedName>
</protein>
<dbReference type="Pfam" id="PF01541">
    <property type="entry name" value="GIY-YIG"/>
    <property type="match status" value="1"/>
</dbReference>
<dbReference type="Gene3D" id="3.40.1440.10">
    <property type="entry name" value="GIY-YIG endonuclease"/>
    <property type="match status" value="1"/>
</dbReference>